<dbReference type="InterPro" id="IPR019749">
    <property type="entry name" value="Band_41_domain"/>
</dbReference>
<dbReference type="InterPro" id="IPR019748">
    <property type="entry name" value="FERM_central"/>
</dbReference>
<dbReference type="GO" id="GO:0008270">
    <property type="term" value="F:zinc ion binding"/>
    <property type="evidence" value="ECO:0007669"/>
    <property type="project" value="UniProtKB-KW"/>
</dbReference>
<dbReference type="AlphaFoldDB" id="A0A564YBJ2"/>
<keyword evidence="1 3" id="KW-0479">Metal-binding</keyword>
<sequence>MALAQRADTLKQKGISETHRQRTSRNHIICLVIQPDNTVLYIDIDAKANGQEVLNKVCEHHGILEEADYFGLQYALANGDLIWLNLRNRLSKHAPSSLPFNLFFKVKYFVPPYNLVQEETKHQFYLSAVQQLKLGLWDAEMSPELQSRIIALMTYVQFGSFNASTTPCKYACFWPDCRAEMPHEVLTSAANYHKQLTGMSVGSAEYELLRIAHDEVQAFGVYFYRISDTFGNKLLMGAGPKYVALCRLDSTFIEQFLYCRLKAVTIAAQVLTLNLLEDDGSVKMRNYELLNKQSADCLYRSIIEIHCFFSCDNISEDVLNRTNPSFTLFDHNGGGDYTFDVRFTSRDVHDRARRTLYHAATEASSNSTPAMGGASQSLAIPIPHAESEGHAVTSPLSFLNRTSHSNSLVSTEEEAHNSLYEAIKCQICENHPMNNVFVPCGHVTCVECSLRLTHCHICRKLIEKRQQCYFPWEVGEGHEAHSYGVQHSDLAPPNPQPGSSTSNTTSATAPALPTASVDKPDGSAVTPASSKPQRSVTFNISESPKSDDESRAEDLSSEEGMENGEDKHPGAFDFFQR</sequence>
<evidence type="ECO:0000256" key="4">
    <source>
        <dbReference type="SAM" id="MobiDB-lite"/>
    </source>
</evidence>
<dbReference type="PANTHER" id="PTHR23280">
    <property type="entry name" value="4.1 G PROTEIN"/>
    <property type="match status" value="1"/>
</dbReference>
<evidence type="ECO:0000259" key="6">
    <source>
        <dbReference type="PROSITE" id="PS50089"/>
    </source>
</evidence>
<evidence type="ECO:0000313" key="7">
    <source>
        <dbReference type="EMBL" id="VUZ44645.1"/>
    </source>
</evidence>
<keyword evidence="8" id="KW-1185">Reference proteome</keyword>
<proteinExistence type="predicted"/>
<dbReference type="InterPro" id="IPR018979">
    <property type="entry name" value="FERM_N"/>
</dbReference>
<evidence type="ECO:0000256" key="3">
    <source>
        <dbReference type="PROSITE-ProRule" id="PRU00175"/>
    </source>
</evidence>
<dbReference type="CDD" id="cd17104">
    <property type="entry name" value="FERM_F1_MYLIP"/>
    <property type="match status" value="1"/>
</dbReference>
<keyword evidence="1 3" id="KW-0863">Zinc-finger</keyword>
<feature type="domain" description="FERM" evidence="5">
    <location>
        <begin position="28"/>
        <end position="313"/>
    </location>
</feature>
<feature type="region of interest" description="Disordered" evidence="4">
    <location>
        <begin position="484"/>
        <end position="577"/>
    </location>
</feature>
<dbReference type="InterPro" id="IPR029071">
    <property type="entry name" value="Ubiquitin-like_domsf"/>
</dbReference>
<dbReference type="Pfam" id="PF09379">
    <property type="entry name" value="FERM_N"/>
    <property type="match status" value="1"/>
</dbReference>
<dbReference type="GO" id="GO:0004842">
    <property type="term" value="F:ubiquitin-protein transferase activity"/>
    <property type="evidence" value="ECO:0007669"/>
    <property type="project" value="TreeGrafter"/>
</dbReference>
<keyword evidence="2" id="KW-0862">Zinc</keyword>
<dbReference type="EMBL" id="CABIJS010000144">
    <property type="protein sequence ID" value="VUZ44645.1"/>
    <property type="molecule type" value="Genomic_DNA"/>
</dbReference>
<protein>
    <recommendedName>
        <fullName evidence="9">RING-type E3 ubiquitin transferase</fullName>
    </recommendedName>
</protein>
<evidence type="ECO:0000259" key="5">
    <source>
        <dbReference type="PROSITE" id="PS50057"/>
    </source>
</evidence>
<dbReference type="PANTHER" id="PTHR23280:SF13">
    <property type="entry name" value="E3 UBIQUITIN-PROTEIN LIGASE MYLIP"/>
    <property type="match status" value="1"/>
</dbReference>
<dbReference type="InterPro" id="IPR001841">
    <property type="entry name" value="Znf_RING"/>
</dbReference>
<dbReference type="SUPFAM" id="SSF47031">
    <property type="entry name" value="Second domain of FERM"/>
    <property type="match status" value="1"/>
</dbReference>
<organism evidence="7 8">
    <name type="scientific">Hymenolepis diminuta</name>
    <name type="common">Rat tapeworm</name>
    <dbReference type="NCBI Taxonomy" id="6216"/>
    <lineage>
        <taxon>Eukaryota</taxon>
        <taxon>Metazoa</taxon>
        <taxon>Spiralia</taxon>
        <taxon>Lophotrochozoa</taxon>
        <taxon>Platyhelminthes</taxon>
        <taxon>Cestoda</taxon>
        <taxon>Eucestoda</taxon>
        <taxon>Cyclophyllidea</taxon>
        <taxon>Hymenolepididae</taxon>
        <taxon>Hymenolepis</taxon>
    </lineage>
</organism>
<dbReference type="Gene3D" id="3.10.20.90">
    <property type="entry name" value="Phosphatidylinositol 3-kinase Catalytic Subunit, Chain A, domain 1"/>
    <property type="match status" value="1"/>
</dbReference>
<feature type="compositionally biased region" description="Low complexity" evidence="4">
    <location>
        <begin position="499"/>
        <end position="516"/>
    </location>
</feature>
<feature type="compositionally biased region" description="Basic and acidic residues" evidence="4">
    <location>
        <begin position="564"/>
        <end position="577"/>
    </location>
</feature>
<dbReference type="InterPro" id="IPR013083">
    <property type="entry name" value="Znf_RING/FYVE/PHD"/>
</dbReference>
<evidence type="ECO:0000256" key="1">
    <source>
        <dbReference type="ARBA" id="ARBA00022771"/>
    </source>
</evidence>
<evidence type="ECO:0008006" key="9">
    <source>
        <dbReference type="Google" id="ProtNLM"/>
    </source>
</evidence>
<gene>
    <name evidence="7" type="ORF">WMSIL1_LOCUS4864</name>
</gene>
<dbReference type="Pfam" id="PF13920">
    <property type="entry name" value="zf-C3HC4_3"/>
    <property type="match status" value="1"/>
</dbReference>
<dbReference type="PROSITE" id="PS50057">
    <property type="entry name" value="FERM_3"/>
    <property type="match status" value="1"/>
</dbReference>
<reference evidence="7 8" key="1">
    <citation type="submission" date="2019-07" db="EMBL/GenBank/DDBJ databases">
        <authorList>
            <person name="Jastrzebski P J."/>
            <person name="Paukszto L."/>
            <person name="Jastrzebski P J."/>
        </authorList>
    </citation>
    <scope>NUCLEOTIDE SEQUENCE [LARGE SCALE GENOMIC DNA]</scope>
    <source>
        <strain evidence="7 8">WMS-il1</strain>
    </source>
</reference>
<feature type="compositionally biased region" description="Basic and acidic residues" evidence="4">
    <location>
        <begin position="544"/>
        <end position="554"/>
    </location>
</feature>
<accession>A0A564YBJ2</accession>
<dbReference type="SUPFAM" id="SSF54236">
    <property type="entry name" value="Ubiquitin-like"/>
    <property type="match status" value="1"/>
</dbReference>
<dbReference type="Gene3D" id="3.30.40.10">
    <property type="entry name" value="Zinc/RING finger domain, C3HC4 (zinc finger)"/>
    <property type="match status" value="1"/>
</dbReference>
<dbReference type="InterPro" id="IPR035963">
    <property type="entry name" value="FERM_2"/>
</dbReference>
<evidence type="ECO:0000313" key="8">
    <source>
        <dbReference type="Proteomes" id="UP000321570"/>
    </source>
</evidence>
<feature type="compositionally biased region" description="Polar residues" evidence="4">
    <location>
        <begin position="526"/>
        <end position="543"/>
    </location>
</feature>
<feature type="domain" description="RING-type" evidence="6">
    <location>
        <begin position="425"/>
        <end position="459"/>
    </location>
</feature>
<dbReference type="InterPro" id="IPR000299">
    <property type="entry name" value="FERM_domain"/>
</dbReference>
<dbReference type="InterPro" id="IPR014352">
    <property type="entry name" value="FERM/acyl-CoA-bd_prot_sf"/>
</dbReference>
<name>A0A564YBJ2_HYMDI</name>
<evidence type="ECO:0000256" key="2">
    <source>
        <dbReference type="ARBA" id="ARBA00022833"/>
    </source>
</evidence>
<dbReference type="PROSITE" id="PS50089">
    <property type="entry name" value="ZF_RING_2"/>
    <property type="match status" value="1"/>
</dbReference>
<dbReference type="SUPFAM" id="SSF57850">
    <property type="entry name" value="RING/U-box"/>
    <property type="match status" value="1"/>
</dbReference>
<dbReference type="Gene3D" id="1.20.80.10">
    <property type="match status" value="1"/>
</dbReference>
<dbReference type="SMART" id="SM00295">
    <property type="entry name" value="B41"/>
    <property type="match status" value="1"/>
</dbReference>
<dbReference type="Proteomes" id="UP000321570">
    <property type="component" value="Unassembled WGS sequence"/>
</dbReference>
<dbReference type="CDD" id="cd14473">
    <property type="entry name" value="FERM_B-lobe"/>
    <property type="match status" value="1"/>
</dbReference>
<dbReference type="GO" id="GO:0006511">
    <property type="term" value="P:ubiquitin-dependent protein catabolic process"/>
    <property type="evidence" value="ECO:0007669"/>
    <property type="project" value="TreeGrafter"/>
</dbReference>